<feature type="non-terminal residue" evidence="3">
    <location>
        <position position="1155"/>
    </location>
</feature>
<organism evidence="3 4">
    <name type="scientific">Durusdinium trenchii</name>
    <dbReference type="NCBI Taxonomy" id="1381693"/>
    <lineage>
        <taxon>Eukaryota</taxon>
        <taxon>Sar</taxon>
        <taxon>Alveolata</taxon>
        <taxon>Dinophyceae</taxon>
        <taxon>Suessiales</taxon>
        <taxon>Symbiodiniaceae</taxon>
        <taxon>Durusdinium</taxon>
    </lineage>
</organism>
<comment type="caution">
    <text evidence="3">The sequence shown here is derived from an EMBL/GenBank/DDBJ whole genome shotgun (WGS) entry which is preliminary data.</text>
</comment>
<proteinExistence type="predicted"/>
<protein>
    <submittedName>
        <fullName evidence="3">Uncharacterized protein</fullName>
    </submittedName>
</protein>
<sequence>MPPRRKKAKVSLPDIVGGRDTVPVPSSMSGAPVLVTTALSIVDDMFSLRHCTNKFIHTENLNVLEPTGGLYPWPVKHGGTFKEVAQRAHSDFEQLFDKSAHFASQCGLLESTEKTDFMDQFCHIEAWPPEKGASFETSALSWSFDDASFWRGQAVGMSEVINTARSIVSTRFREGEILCVRIPCPPLKAGNFACGSLFFSDGSQKCLAAFIVWIALLLASEKPSLVEADFTHPQVVNLVASLLRIQTVWKASVGQGDELDNVISRIVKQNCDARIQPVSSLTWAAILSTMGESITLDQAINRYNEHPEAQAFEAEGGTGSISLDGRKKQAVKNFFNKTSSEAFGILVSTTHDIAWNLGPFGENFGSMQYAFMGSSVPLESGPPLEDDSTPTPLPHEPSISIDWSLPMTESAQVMLFQRIVTHWERMTSSFPVAMKKKYRMGGEEVLKTRNMLVLANQLMPHLRSRMSPESFEEFRKDVVSNSKRDGDLHSLLMSRPSRFSMSMLVSEQENAKRDQLDAENKKIEETLAQKADVDAAQWSYFCGALKRDHSKMETVQSAPRLVRQRLHAKQAAQAKVSVDDVHVVGYADFNAPGARQSSKADSLALGVSLCNSMGDGKKNCCLIFTPDLPKESSLRGLWDEEKMIMEALFGLKQLPDWPFIDLYTRDARGEAKSTMRRWGAGRIVVSNEVKTDNVWLDSELAICGRPVGRSESEGGAPCSLLPRSNALLLPEGASAESDIKLADRTRPSPEQTAAQKGQGRLQMILESLFRHTSVRGPVLIVNLTGYVEELAAAVLALRLQGTLSGEGGGYNWENLYYLSLHTLDSKIGVQYGRTRVSRELLDGWLSKRISFDGKKFQDADVTLTDEEMKEIPGADAVKSVDSMKLEVLVRDGTKIVIHPDQVRTWKSKGEKYEADFLELSNQHTEKYEGMLASVIQQSAAGASSTSAMAEVDDEPPPEVEEGPEPELVSFESLAKLEAADPVAVRVSSEVAGVELLKTASNKYVPQEEDGPGVSLAWTLGDKTLVQVDRSSILPEQTHQEVMTLYKFLTLLERVKRITEYKISYSECARSGQGPADTFNICLKHPHKYKPLNTSERSSSKSFFAKSIDEIERSSVAAKVFRFRFERVTGCVKIQKPYVMVVKGMTLQPNVPIQIG</sequence>
<feature type="region of interest" description="Disordered" evidence="2">
    <location>
        <begin position="942"/>
        <end position="963"/>
    </location>
</feature>
<name>A0ABP0LI73_9DINO</name>
<evidence type="ECO:0000313" key="3">
    <source>
        <dbReference type="EMBL" id="CAK9038892.1"/>
    </source>
</evidence>
<feature type="region of interest" description="Disordered" evidence="2">
    <location>
        <begin position="738"/>
        <end position="757"/>
    </location>
</feature>
<keyword evidence="1" id="KW-0175">Coiled coil</keyword>
<evidence type="ECO:0000256" key="2">
    <source>
        <dbReference type="SAM" id="MobiDB-lite"/>
    </source>
</evidence>
<dbReference type="EMBL" id="CAXAMN010012736">
    <property type="protein sequence ID" value="CAK9038892.1"/>
    <property type="molecule type" value="Genomic_DNA"/>
</dbReference>
<feature type="compositionally biased region" description="Basic and acidic residues" evidence="2">
    <location>
        <begin position="738"/>
        <end position="747"/>
    </location>
</feature>
<evidence type="ECO:0000256" key="1">
    <source>
        <dbReference type="SAM" id="Coils"/>
    </source>
</evidence>
<accession>A0ABP0LI73</accession>
<reference evidence="3 4" key="1">
    <citation type="submission" date="2024-02" db="EMBL/GenBank/DDBJ databases">
        <authorList>
            <person name="Chen Y."/>
            <person name="Shah S."/>
            <person name="Dougan E. K."/>
            <person name="Thang M."/>
            <person name="Chan C."/>
        </authorList>
    </citation>
    <scope>NUCLEOTIDE SEQUENCE [LARGE SCALE GENOMIC DNA]</scope>
</reference>
<gene>
    <name evidence="3" type="ORF">CCMP2556_LOCUS21199</name>
</gene>
<evidence type="ECO:0000313" key="4">
    <source>
        <dbReference type="Proteomes" id="UP001642484"/>
    </source>
</evidence>
<feature type="coiled-coil region" evidence="1">
    <location>
        <begin position="506"/>
        <end position="533"/>
    </location>
</feature>
<feature type="compositionally biased region" description="Acidic residues" evidence="2">
    <location>
        <begin position="950"/>
        <end position="963"/>
    </location>
</feature>
<dbReference type="Proteomes" id="UP001642484">
    <property type="component" value="Unassembled WGS sequence"/>
</dbReference>
<keyword evidence="4" id="KW-1185">Reference proteome</keyword>